<evidence type="ECO:0000313" key="2">
    <source>
        <dbReference type="EMBL" id="MCL7748616.1"/>
    </source>
</evidence>
<reference evidence="2" key="1">
    <citation type="submission" date="2022-02" db="EMBL/GenBank/DDBJ databases">
        <title>Halalkalibacter sp. nov. isolated from Lonar Lake, India.</title>
        <authorList>
            <person name="Joshi A."/>
            <person name="Thite S."/>
            <person name="Lodha T."/>
        </authorList>
    </citation>
    <scope>NUCLEOTIDE SEQUENCE</scope>
    <source>
        <strain evidence="2">MEB205</strain>
    </source>
</reference>
<dbReference type="EMBL" id="JAKRYL010000017">
    <property type="protein sequence ID" value="MCL7748616.1"/>
    <property type="molecule type" value="Genomic_DNA"/>
</dbReference>
<evidence type="ECO:0000313" key="3">
    <source>
        <dbReference type="Proteomes" id="UP001139150"/>
    </source>
</evidence>
<comment type="caution">
    <text evidence="2">The sequence shown here is derived from an EMBL/GenBank/DDBJ whole genome shotgun (WGS) entry which is preliminary data.</text>
</comment>
<keyword evidence="1" id="KW-0812">Transmembrane</keyword>
<accession>A0A9X2CUM4</accession>
<name>A0A9X2CUM4_9BACI</name>
<keyword evidence="1" id="KW-0472">Membrane</keyword>
<dbReference type="AlphaFoldDB" id="A0A9X2CUM4"/>
<gene>
    <name evidence="2" type="ORF">MF646_15930</name>
</gene>
<feature type="transmembrane region" description="Helical" evidence="1">
    <location>
        <begin position="76"/>
        <end position="94"/>
    </location>
</feature>
<sequence>MTVAEETLNYMAFLLNRSLIIPMILVVYVNLFHTFKSTSRRIYLTFLSLGTMLSVVGVSIFFQILTYVNWNIGYDAIYFALLHLIAFYTYRFLIKFAYREVNYS</sequence>
<organism evidence="2 3">
    <name type="scientific">Halalkalibacter alkaliphilus</name>
    <dbReference type="NCBI Taxonomy" id="2917993"/>
    <lineage>
        <taxon>Bacteria</taxon>
        <taxon>Bacillati</taxon>
        <taxon>Bacillota</taxon>
        <taxon>Bacilli</taxon>
        <taxon>Bacillales</taxon>
        <taxon>Bacillaceae</taxon>
        <taxon>Halalkalibacter</taxon>
    </lineage>
</organism>
<dbReference type="RefSeq" id="WP_250097505.1">
    <property type="nucleotide sequence ID" value="NZ_JAKRYL010000017.1"/>
</dbReference>
<keyword evidence="1" id="KW-1133">Transmembrane helix</keyword>
<feature type="transmembrane region" description="Helical" evidence="1">
    <location>
        <begin position="43"/>
        <end position="64"/>
    </location>
</feature>
<keyword evidence="3" id="KW-1185">Reference proteome</keyword>
<dbReference type="Proteomes" id="UP001139150">
    <property type="component" value="Unassembled WGS sequence"/>
</dbReference>
<evidence type="ECO:0000256" key="1">
    <source>
        <dbReference type="SAM" id="Phobius"/>
    </source>
</evidence>
<protein>
    <submittedName>
        <fullName evidence="2">Uncharacterized protein</fullName>
    </submittedName>
</protein>
<proteinExistence type="predicted"/>
<feature type="transmembrane region" description="Helical" evidence="1">
    <location>
        <begin position="12"/>
        <end position="31"/>
    </location>
</feature>